<sequence>MREPDRSSDLIEIPVVPDELLKFLVNIRISLDDHKRNLADIKEVMMESTYEFDDSMERINFVTSTIKIRDNCFRAQVQKLEELGPPREQALDLTPAHTLLALLRRSVKNDGGNKVWSPHPQLSAGVSVSLETYAKKTVSDITLLSDRVEGLLSKLTSSVKVLFLAVNPSMHREGSFKTVALSQHQSVCKLIPRIQRLLDLREKAVREHQEQLKSNIAFRCDPDQTKINLAASLYTPKLIDQNPSFYDIAQSDLHLLNPYSG</sequence>
<dbReference type="Proteomes" id="UP001165960">
    <property type="component" value="Unassembled WGS sequence"/>
</dbReference>
<organism evidence="1 2">
    <name type="scientific">Entomophthora muscae</name>
    <dbReference type="NCBI Taxonomy" id="34485"/>
    <lineage>
        <taxon>Eukaryota</taxon>
        <taxon>Fungi</taxon>
        <taxon>Fungi incertae sedis</taxon>
        <taxon>Zoopagomycota</taxon>
        <taxon>Entomophthoromycotina</taxon>
        <taxon>Entomophthoromycetes</taxon>
        <taxon>Entomophthorales</taxon>
        <taxon>Entomophthoraceae</taxon>
        <taxon>Entomophthora</taxon>
    </lineage>
</organism>
<evidence type="ECO:0000313" key="1">
    <source>
        <dbReference type="EMBL" id="KAJ9059909.1"/>
    </source>
</evidence>
<protein>
    <submittedName>
        <fullName evidence="1">Uncharacterized protein</fullName>
    </submittedName>
</protein>
<evidence type="ECO:0000313" key="2">
    <source>
        <dbReference type="Proteomes" id="UP001165960"/>
    </source>
</evidence>
<proteinExistence type="predicted"/>
<accession>A0ACC2SCC5</accession>
<reference evidence="1" key="1">
    <citation type="submission" date="2022-04" db="EMBL/GenBank/DDBJ databases">
        <title>Genome of the entomopathogenic fungus Entomophthora muscae.</title>
        <authorList>
            <person name="Elya C."/>
            <person name="Lovett B.R."/>
            <person name="Lee E."/>
            <person name="Macias A.M."/>
            <person name="Hajek A.E."/>
            <person name="De Bivort B.L."/>
            <person name="Kasson M.T."/>
            <person name="De Fine Licht H.H."/>
            <person name="Stajich J.E."/>
        </authorList>
    </citation>
    <scope>NUCLEOTIDE SEQUENCE</scope>
    <source>
        <strain evidence="1">Berkeley</strain>
    </source>
</reference>
<gene>
    <name evidence="1" type="ORF">DSO57_1036573</name>
</gene>
<comment type="caution">
    <text evidence="1">The sequence shown here is derived from an EMBL/GenBank/DDBJ whole genome shotgun (WGS) entry which is preliminary data.</text>
</comment>
<keyword evidence="2" id="KW-1185">Reference proteome</keyword>
<dbReference type="EMBL" id="QTSX02005326">
    <property type="protein sequence ID" value="KAJ9059909.1"/>
    <property type="molecule type" value="Genomic_DNA"/>
</dbReference>
<name>A0ACC2SCC5_9FUNG</name>